<evidence type="ECO:0000313" key="3">
    <source>
        <dbReference type="Proteomes" id="UP000007305"/>
    </source>
</evidence>
<sequence length="195" mass="22327">MEAEEGVMATGFFWSYTDELHATRRREILAKYPQIKELFRPDPWAFLKGSQQVQREEAHGSDPQELFRLDPWAFLKVLVKNTDNNVGRIVKALLFGQPFKLCSRAEEIDATASSGSDLSLHLDLLPCPQEPKYALHLRVSVVRIPDCGVLASLKINSSFGGSEYQDMHDLSELSNRKLMNGHYKFLRNTRNMRML</sequence>
<dbReference type="InterPro" id="IPR013866">
    <property type="entry name" value="Sphingolipid_d4-desaturase_N"/>
</dbReference>
<dbReference type="AlphaFoldDB" id="A0A804NP83"/>
<reference evidence="2" key="3">
    <citation type="submission" date="2021-05" db="UniProtKB">
        <authorList>
            <consortium name="EnsemblPlants"/>
        </authorList>
    </citation>
    <scope>IDENTIFICATION</scope>
    <source>
        <strain evidence="2">cv. B73</strain>
    </source>
</reference>
<dbReference type="Pfam" id="PF08557">
    <property type="entry name" value="Lipid_DES"/>
    <property type="match status" value="1"/>
</dbReference>
<evidence type="ECO:0000313" key="2">
    <source>
        <dbReference type="EnsemblPlants" id="Zm00001eb175420_P003"/>
    </source>
</evidence>
<keyword evidence="3" id="KW-1185">Reference proteome</keyword>
<evidence type="ECO:0000259" key="1">
    <source>
        <dbReference type="SMART" id="SM01269"/>
    </source>
</evidence>
<dbReference type="EnsemblPlants" id="Zm00001eb175420_T003">
    <property type="protein sequence ID" value="Zm00001eb175420_P003"/>
    <property type="gene ID" value="Zm00001eb175420"/>
</dbReference>
<name>A0A804NP83_MAIZE</name>
<organism evidence="2 3">
    <name type="scientific">Zea mays</name>
    <name type="common">Maize</name>
    <dbReference type="NCBI Taxonomy" id="4577"/>
    <lineage>
        <taxon>Eukaryota</taxon>
        <taxon>Viridiplantae</taxon>
        <taxon>Streptophyta</taxon>
        <taxon>Embryophyta</taxon>
        <taxon>Tracheophyta</taxon>
        <taxon>Spermatophyta</taxon>
        <taxon>Magnoliopsida</taxon>
        <taxon>Liliopsida</taxon>
        <taxon>Poales</taxon>
        <taxon>Poaceae</taxon>
        <taxon>PACMAD clade</taxon>
        <taxon>Panicoideae</taxon>
        <taxon>Andropogonodae</taxon>
        <taxon>Andropogoneae</taxon>
        <taxon>Tripsacinae</taxon>
        <taxon>Zea</taxon>
    </lineage>
</organism>
<accession>A0A804NP83</accession>
<reference evidence="2" key="2">
    <citation type="submission" date="2019-07" db="EMBL/GenBank/DDBJ databases">
        <authorList>
            <person name="Seetharam A."/>
            <person name="Woodhouse M."/>
            <person name="Cannon E."/>
        </authorList>
    </citation>
    <scope>NUCLEOTIDE SEQUENCE [LARGE SCALE GENOMIC DNA]</scope>
    <source>
        <strain evidence="2">cv. B73</strain>
    </source>
</reference>
<proteinExistence type="predicted"/>
<protein>
    <recommendedName>
        <fullName evidence="1">Sphingolipid delta4-desaturase N-terminal domain-containing protein</fullName>
    </recommendedName>
</protein>
<dbReference type="SMART" id="SM01269">
    <property type="entry name" value="Lipid_DES"/>
    <property type="match status" value="1"/>
</dbReference>
<reference evidence="3" key="1">
    <citation type="journal article" date="2009" name="Science">
        <title>The B73 maize genome: complexity, diversity, and dynamics.</title>
        <authorList>
            <person name="Schnable P.S."/>
            <person name="Ware D."/>
            <person name="Fulton R.S."/>
            <person name="Stein J.C."/>
            <person name="Wei F."/>
            <person name="Pasternak S."/>
            <person name="Liang C."/>
            <person name="Zhang J."/>
            <person name="Fulton L."/>
            <person name="Graves T.A."/>
            <person name="Minx P."/>
            <person name="Reily A.D."/>
            <person name="Courtney L."/>
            <person name="Kruchowski S.S."/>
            <person name="Tomlinson C."/>
            <person name="Strong C."/>
            <person name="Delehaunty K."/>
            <person name="Fronick C."/>
            <person name="Courtney B."/>
            <person name="Rock S.M."/>
            <person name="Belter E."/>
            <person name="Du F."/>
            <person name="Kim K."/>
            <person name="Abbott R.M."/>
            <person name="Cotton M."/>
            <person name="Levy A."/>
            <person name="Marchetto P."/>
            <person name="Ochoa K."/>
            <person name="Jackson S.M."/>
            <person name="Gillam B."/>
            <person name="Chen W."/>
            <person name="Yan L."/>
            <person name="Higginbotham J."/>
            <person name="Cardenas M."/>
            <person name="Waligorski J."/>
            <person name="Applebaum E."/>
            <person name="Phelps L."/>
            <person name="Falcone J."/>
            <person name="Kanchi K."/>
            <person name="Thane T."/>
            <person name="Scimone A."/>
            <person name="Thane N."/>
            <person name="Henke J."/>
            <person name="Wang T."/>
            <person name="Ruppert J."/>
            <person name="Shah N."/>
            <person name="Rotter K."/>
            <person name="Hodges J."/>
            <person name="Ingenthron E."/>
            <person name="Cordes M."/>
            <person name="Kohlberg S."/>
            <person name="Sgro J."/>
            <person name="Delgado B."/>
            <person name="Mead K."/>
            <person name="Chinwalla A."/>
            <person name="Leonard S."/>
            <person name="Crouse K."/>
            <person name="Collura K."/>
            <person name="Kudrna D."/>
            <person name="Currie J."/>
            <person name="He R."/>
            <person name="Angelova A."/>
            <person name="Rajasekar S."/>
            <person name="Mueller T."/>
            <person name="Lomeli R."/>
            <person name="Scara G."/>
            <person name="Ko A."/>
            <person name="Delaney K."/>
            <person name="Wissotski M."/>
            <person name="Lopez G."/>
            <person name="Campos D."/>
            <person name="Braidotti M."/>
            <person name="Ashley E."/>
            <person name="Golser W."/>
            <person name="Kim H."/>
            <person name="Lee S."/>
            <person name="Lin J."/>
            <person name="Dujmic Z."/>
            <person name="Kim W."/>
            <person name="Talag J."/>
            <person name="Zuccolo A."/>
            <person name="Fan C."/>
            <person name="Sebastian A."/>
            <person name="Kramer M."/>
            <person name="Spiegel L."/>
            <person name="Nascimento L."/>
            <person name="Zutavern T."/>
            <person name="Miller B."/>
            <person name="Ambroise C."/>
            <person name="Muller S."/>
            <person name="Spooner W."/>
            <person name="Narechania A."/>
            <person name="Ren L."/>
            <person name="Wei S."/>
            <person name="Kumari S."/>
            <person name="Faga B."/>
            <person name="Levy M.J."/>
            <person name="McMahan L."/>
            <person name="Van Buren P."/>
            <person name="Vaughn M.W."/>
            <person name="Ying K."/>
            <person name="Yeh C.-T."/>
            <person name="Emrich S.J."/>
            <person name="Jia Y."/>
            <person name="Kalyanaraman A."/>
            <person name="Hsia A.-P."/>
            <person name="Barbazuk W.B."/>
            <person name="Baucom R.S."/>
            <person name="Brutnell T.P."/>
            <person name="Carpita N.C."/>
            <person name="Chaparro C."/>
            <person name="Chia J.-M."/>
            <person name="Deragon J.-M."/>
            <person name="Estill J.C."/>
            <person name="Fu Y."/>
            <person name="Jeddeloh J.A."/>
            <person name="Han Y."/>
            <person name="Lee H."/>
            <person name="Li P."/>
            <person name="Lisch D.R."/>
            <person name="Liu S."/>
            <person name="Liu Z."/>
            <person name="Nagel D.H."/>
            <person name="McCann M.C."/>
            <person name="SanMiguel P."/>
            <person name="Myers A.M."/>
            <person name="Nettleton D."/>
            <person name="Nguyen J."/>
            <person name="Penning B.W."/>
            <person name="Ponnala L."/>
            <person name="Schneider K.L."/>
            <person name="Schwartz D.C."/>
            <person name="Sharma A."/>
            <person name="Soderlund C."/>
            <person name="Springer N.M."/>
            <person name="Sun Q."/>
            <person name="Wang H."/>
            <person name="Waterman M."/>
            <person name="Westerman R."/>
            <person name="Wolfgruber T.K."/>
            <person name="Yang L."/>
            <person name="Yu Y."/>
            <person name="Zhang L."/>
            <person name="Zhou S."/>
            <person name="Zhu Q."/>
            <person name="Bennetzen J.L."/>
            <person name="Dawe R.K."/>
            <person name="Jiang J."/>
            <person name="Jiang N."/>
            <person name="Presting G.G."/>
            <person name="Wessler S.R."/>
            <person name="Aluru S."/>
            <person name="Martienssen R.A."/>
            <person name="Clifton S.W."/>
            <person name="McCombie W.R."/>
            <person name="Wing R.A."/>
            <person name="Wilson R.K."/>
        </authorList>
    </citation>
    <scope>NUCLEOTIDE SEQUENCE [LARGE SCALE GENOMIC DNA]</scope>
    <source>
        <strain evidence="3">cv. B73</strain>
    </source>
</reference>
<dbReference type="Gramene" id="Zm00001eb175420_T003">
    <property type="protein sequence ID" value="Zm00001eb175420_P003"/>
    <property type="gene ID" value="Zm00001eb175420"/>
</dbReference>
<dbReference type="Proteomes" id="UP000007305">
    <property type="component" value="Chromosome 4"/>
</dbReference>
<feature type="domain" description="Sphingolipid delta4-desaturase N-terminal" evidence="1">
    <location>
        <begin position="7"/>
        <end position="45"/>
    </location>
</feature>